<evidence type="ECO:0000256" key="10">
    <source>
        <dbReference type="ARBA" id="ARBA00023136"/>
    </source>
</evidence>
<dbReference type="EMBL" id="FMYV01000006">
    <property type="protein sequence ID" value="SDC71766.1"/>
    <property type="molecule type" value="Genomic_DNA"/>
</dbReference>
<dbReference type="AlphaFoldDB" id="A0A1G6NWZ7"/>
<dbReference type="Proteomes" id="UP000297288">
    <property type="component" value="Unassembled WGS sequence"/>
</dbReference>
<evidence type="ECO:0000313" key="13">
    <source>
        <dbReference type="EMBL" id="SDC71766.1"/>
    </source>
</evidence>
<evidence type="ECO:0000256" key="9">
    <source>
        <dbReference type="ARBA" id="ARBA00023098"/>
    </source>
</evidence>
<evidence type="ECO:0000256" key="7">
    <source>
        <dbReference type="ARBA" id="ARBA00022985"/>
    </source>
</evidence>
<keyword evidence="10 11" id="KW-0472">Membrane</keyword>
<dbReference type="STRING" id="28234.SAMN04488588_1675"/>
<evidence type="ECO:0000256" key="2">
    <source>
        <dbReference type="ARBA" id="ARBA00022475"/>
    </source>
</evidence>
<evidence type="ECO:0000259" key="12">
    <source>
        <dbReference type="Pfam" id="PF00892"/>
    </source>
</evidence>
<feature type="transmembrane region" description="Helical" evidence="11">
    <location>
        <begin position="146"/>
        <end position="166"/>
    </location>
</feature>
<dbReference type="Proteomes" id="UP000199322">
    <property type="component" value="Unassembled WGS sequence"/>
</dbReference>
<evidence type="ECO:0000313" key="15">
    <source>
        <dbReference type="Proteomes" id="UP000199322"/>
    </source>
</evidence>
<gene>
    <name evidence="14" type="ORF">E4650_09810</name>
    <name evidence="13" type="ORF">SAMN04488588_1675</name>
</gene>
<organism evidence="13 15">
    <name type="scientific">Geotoga petraea</name>
    <dbReference type="NCBI Taxonomy" id="28234"/>
    <lineage>
        <taxon>Bacteria</taxon>
        <taxon>Thermotogati</taxon>
        <taxon>Thermotogota</taxon>
        <taxon>Thermotogae</taxon>
        <taxon>Petrotogales</taxon>
        <taxon>Petrotogaceae</taxon>
        <taxon>Geotoga</taxon>
    </lineage>
</organism>
<dbReference type="InterPro" id="IPR037185">
    <property type="entry name" value="EmrE-like"/>
</dbReference>
<dbReference type="GO" id="GO:0022857">
    <property type="term" value="F:transmembrane transporter activity"/>
    <property type="evidence" value="ECO:0007669"/>
    <property type="project" value="InterPro"/>
</dbReference>
<feature type="transmembrane region" description="Helical" evidence="11">
    <location>
        <begin position="235"/>
        <end position="255"/>
    </location>
</feature>
<accession>A0A1G6NWZ7</accession>
<evidence type="ECO:0000256" key="11">
    <source>
        <dbReference type="SAM" id="Phobius"/>
    </source>
</evidence>
<reference evidence="13 15" key="1">
    <citation type="submission" date="2016-10" db="EMBL/GenBank/DDBJ databases">
        <authorList>
            <person name="de Groot N.N."/>
        </authorList>
    </citation>
    <scope>NUCLEOTIDE SEQUENCE [LARGE SCALE GENOMIC DNA]</scope>
    <source>
        <strain evidence="13 15">WG14</strain>
    </source>
</reference>
<feature type="domain" description="EamA" evidence="12">
    <location>
        <begin position="143"/>
        <end position="278"/>
    </location>
</feature>
<evidence type="ECO:0000256" key="5">
    <source>
        <dbReference type="ARBA" id="ARBA00022556"/>
    </source>
</evidence>
<keyword evidence="5" id="KW-0441">Lipid A biosynthesis</keyword>
<dbReference type="PANTHER" id="PTHR30561">
    <property type="entry name" value="SMR FAMILY PROTON-DEPENDENT DRUG EFFLUX TRANSPORTER SUGE"/>
    <property type="match status" value="1"/>
</dbReference>
<dbReference type="RefSeq" id="WP_091404725.1">
    <property type="nucleotide sequence ID" value="NZ_FMYV01000006.1"/>
</dbReference>
<feature type="domain" description="EamA" evidence="12">
    <location>
        <begin position="4"/>
        <end position="124"/>
    </location>
</feature>
<reference evidence="14 16" key="2">
    <citation type="submission" date="2019-04" db="EMBL/GenBank/DDBJ databases">
        <title>Draft genome sequence data and analysis of a Fermenting Bacterium, Geotoga petraea strain HO-Geo1, isolated from heavy-oil petroleum reservoir in Russia.</title>
        <authorList>
            <person name="Grouzdev D.S."/>
            <person name="Semenova E.M."/>
            <person name="Sokolova D.S."/>
            <person name="Tourova T.P."/>
            <person name="Poltaraus A.B."/>
            <person name="Nazina T.N."/>
        </authorList>
    </citation>
    <scope>NUCLEOTIDE SEQUENCE [LARGE SCALE GENOMIC DNA]</scope>
    <source>
        <strain evidence="14 16">HO-Geo1</strain>
    </source>
</reference>
<comment type="subcellular location">
    <subcellularLocation>
        <location evidence="1">Cell membrane</location>
        <topology evidence="1">Multi-pass membrane protein</topology>
    </subcellularLocation>
</comment>
<dbReference type="GO" id="GO:0005886">
    <property type="term" value="C:plasma membrane"/>
    <property type="evidence" value="ECO:0007669"/>
    <property type="project" value="UniProtKB-SubCell"/>
</dbReference>
<proteinExistence type="predicted"/>
<feature type="transmembrane region" description="Helical" evidence="11">
    <location>
        <begin position="30"/>
        <end position="49"/>
    </location>
</feature>
<dbReference type="Pfam" id="PF00892">
    <property type="entry name" value="EamA"/>
    <property type="match status" value="2"/>
</dbReference>
<dbReference type="OrthoDB" id="44437at2"/>
<keyword evidence="4" id="KW-0997">Cell inner membrane</keyword>
<keyword evidence="2" id="KW-1003">Cell membrane</keyword>
<feature type="transmembrane region" description="Helical" evidence="11">
    <location>
        <begin position="84"/>
        <end position="104"/>
    </location>
</feature>
<evidence type="ECO:0000256" key="6">
    <source>
        <dbReference type="ARBA" id="ARBA00022692"/>
    </source>
</evidence>
<protein>
    <submittedName>
        <fullName evidence="14">EamA/RhaT family transporter</fullName>
    </submittedName>
    <submittedName>
        <fullName evidence="13">Transporter family protein</fullName>
    </submittedName>
</protein>
<keyword evidence="8 11" id="KW-1133">Transmembrane helix</keyword>
<keyword evidence="7" id="KW-0448">Lipopolysaccharide biosynthesis</keyword>
<keyword evidence="6 11" id="KW-0812">Transmembrane</keyword>
<feature type="transmembrane region" description="Helical" evidence="11">
    <location>
        <begin position="172"/>
        <end position="192"/>
    </location>
</feature>
<feature type="transmembrane region" description="Helical" evidence="11">
    <location>
        <begin position="55"/>
        <end position="77"/>
    </location>
</feature>
<dbReference type="SUPFAM" id="SSF103481">
    <property type="entry name" value="Multidrug resistance efflux transporter EmrE"/>
    <property type="match status" value="2"/>
</dbReference>
<dbReference type="InterPro" id="IPR000620">
    <property type="entry name" value="EamA_dom"/>
</dbReference>
<dbReference type="PANTHER" id="PTHR30561:SF9">
    <property type="entry name" value="4-AMINO-4-DEOXY-L-ARABINOSE-PHOSPHOUNDECAPRENOL FLIPPASE SUBUNIT ARNF-RELATED"/>
    <property type="match status" value="1"/>
</dbReference>
<sequence>MAFLWISIRILLLGYERIAGKKISQGNDELLSSWGFFTTSFLMMAPFFYTLNFEIFKIALIAGTIYTISFFLYVYALSNEDASIIAPLYNMNVIFLIITTAIFLDEKITIFKIVGSLLMLYGVSYLKKDRSLLESYKNIGRSKGAVAMLISSGLMAIGRTIDGHFVEDISPVGYSVGIYLVVSLNFTILTLIKFKSIKPHLNLIKTKKYDMLAGGFTNAYSYIALLNAFKYIDVSIAEPVSMVSSLVTAFFAKYIFKEKVSLRVIGTIILIAGAFVIYI</sequence>
<name>A0A1G6NWZ7_9BACT</name>
<evidence type="ECO:0000256" key="4">
    <source>
        <dbReference type="ARBA" id="ARBA00022519"/>
    </source>
</evidence>
<evidence type="ECO:0000313" key="14">
    <source>
        <dbReference type="EMBL" id="TGG86774.1"/>
    </source>
</evidence>
<dbReference type="EMBL" id="SRME01000008">
    <property type="protein sequence ID" value="TGG86774.1"/>
    <property type="molecule type" value="Genomic_DNA"/>
</dbReference>
<evidence type="ECO:0000256" key="8">
    <source>
        <dbReference type="ARBA" id="ARBA00022989"/>
    </source>
</evidence>
<keyword evidence="9" id="KW-0443">Lipid metabolism</keyword>
<evidence type="ECO:0000256" key="3">
    <source>
        <dbReference type="ARBA" id="ARBA00022516"/>
    </source>
</evidence>
<evidence type="ECO:0000313" key="16">
    <source>
        <dbReference type="Proteomes" id="UP000297288"/>
    </source>
</evidence>
<feature type="transmembrane region" description="Helical" evidence="11">
    <location>
        <begin position="212"/>
        <end position="229"/>
    </location>
</feature>
<keyword evidence="15" id="KW-1185">Reference proteome</keyword>
<evidence type="ECO:0000256" key="1">
    <source>
        <dbReference type="ARBA" id="ARBA00004651"/>
    </source>
</evidence>
<dbReference type="Gene3D" id="1.10.3730.20">
    <property type="match status" value="2"/>
</dbReference>
<dbReference type="InterPro" id="IPR000390">
    <property type="entry name" value="Small_drug/metabolite_transptr"/>
</dbReference>
<feature type="transmembrane region" description="Helical" evidence="11">
    <location>
        <begin position="260"/>
        <end position="278"/>
    </location>
</feature>
<keyword evidence="3" id="KW-0444">Lipid biosynthesis</keyword>
<feature type="transmembrane region" description="Helical" evidence="11">
    <location>
        <begin position="110"/>
        <end position="126"/>
    </location>
</feature>
<dbReference type="GO" id="GO:0009103">
    <property type="term" value="P:lipopolysaccharide biosynthetic process"/>
    <property type="evidence" value="ECO:0007669"/>
    <property type="project" value="UniProtKB-KW"/>
</dbReference>